<dbReference type="SMART" id="SM00388">
    <property type="entry name" value="HisKA"/>
    <property type="match status" value="1"/>
</dbReference>
<dbReference type="Pfam" id="PF00512">
    <property type="entry name" value="HisKA"/>
    <property type="match status" value="1"/>
</dbReference>
<protein>
    <recommendedName>
        <fullName evidence="2">histidine kinase</fullName>
        <ecNumber evidence="2">2.7.13.3</ecNumber>
    </recommendedName>
</protein>
<dbReference type="Pfam" id="PF12860">
    <property type="entry name" value="PAS_7"/>
    <property type="match status" value="1"/>
</dbReference>
<dbReference type="PRINTS" id="PR00344">
    <property type="entry name" value="BCTRLSENSOR"/>
</dbReference>
<evidence type="ECO:0000256" key="4">
    <source>
        <dbReference type="ARBA" id="ARBA00022679"/>
    </source>
</evidence>
<evidence type="ECO:0000256" key="3">
    <source>
        <dbReference type="ARBA" id="ARBA00022553"/>
    </source>
</evidence>
<evidence type="ECO:0000256" key="7">
    <source>
        <dbReference type="SAM" id="Phobius"/>
    </source>
</evidence>
<dbReference type="InterPro" id="IPR003594">
    <property type="entry name" value="HATPase_dom"/>
</dbReference>
<organism evidence="9 10">
    <name type="scientific">Pacificimonas flava</name>
    <dbReference type="NCBI Taxonomy" id="1234595"/>
    <lineage>
        <taxon>Bacteria</taxon>
        <taxon>Pseudomonadati</taxon>
        <taxon>Pseudomonadota</taxon>
        <taxon>Alphaproteobacteria</taxon>
        <taxon>Sphingomonadales</taxon>
        <taxon>Sphingosinicellaceae</taxon>
        <taxon>Pacificimonas</taxon>
    </lineage>
</organism>
<gene>
    <name evidence="9" type="ORF">B5C34_07490</name>
</gene>
<dbReference type="InterPro" id="IPR035965">
    <property type="entry name" value="PAS-like_dom_sf"/>
</dbReference>
<feature type="transmembrane region" description="Helical" evidence="7">
    <location>
        <begin position="35"/>
        <end position="54"/>
    </location>
</feature>
<evidence type="ECO:0000256" key="5">
    <source>
        <dbReference type="ARBA" id="ARBA00022777"/>
    </source>
</evidence>
<evidence type="ECO:0000259" key="8">
    <source>
        <dbReference type="PROSITE" id="PS50109"/>
    </source>
</evidence>
<dbReference type="SMART" id="SM00387">
    <property type="entry name" value="HATPase_c"/>
    <property type="match status" value="1"/>
</dbReference>
<dbReference type="InterPro" id="IPR050736">
    <property type="entry name" value="Sensor_HK_Regulatory"/>
</dbReference>
<dbReference type="InterPro" id="IPR005467">
    <property type="entry name" value="His_kinase_dom"/>
</dbReference>
<comment type="catalytic activity">
    <reaction evidence="1">
        <text>ATP + protein L-histidine = ADP + protein N-phospho-L-histidine.</text>
        <dbReference type="EC" id="2.7.13.3"/>
    </reaction>
</comment>
<evidence type="ECO:0000256" key="6">
    <source>
        <dbReference type="ARBA" id="ARBA00023012"/>
    </source>
</evidence>
<keyword evidence="7" id="KW-0812">Transmembrane</keyword>
<dbReference type="PROSITE" id="PS50109">
    <property type="entry name" value="HIS_KIN"/>
    <property type="match status" value="1"/>
</dbReference>
<dbReference type="InterPro" id="IPR003661">
    <property type="entry name" value="HisK_dim/P_dom"/>
</dbReference>
<feature type="transmembrane region" description="Helical" evidence="7">
    <location>
        <begin position="151"/>
        <end position="168"/>
    </location>
</feature>
<name>A0A219B555_9SPHN</name>
<dbReference type="EC" id="2.7.13.3" evidence="2"/>
<dbReference type="SUPFAM" id="SSF55785">
    <property type="entry name" value="PYP-like sensor domain (PAS domain)"/>
    <property type="match status" value="1"/>
</dbReference>
<feature type="transmembrane region" description="Helical" evidence="7">
    <location>
        <begin position="60"/>
        <end position="79"/>
    </location>
</feature>
<dbReference type="Gene3D" id="1.10.287.130">
    <property type="match status" value="1"/>
</dbReference>
<keyword evidence="7" id="KW-0472">Membrane</keyword>
<dbReference type="InterPro" id="IPR036097">
    <property type="entry name" value="HisK_dim/P_sf"/>
</dbReference>
<keyword evidence="4" id="KW-0808">Transferase</keyword>
<keyword evidence="7" id="KW-1133">Transmembrane helix</keyword>
<keyword evidence="10" id="KW-1185">Reference proteome</keyword>
<dbReference type="Pfam" id="PF02518">
    <property type="entry name" value="HATPase_c"/>
    <property type="match status" value="1"/>
</dbReference>
<dbReference type="SUPFAM" id="SSF55874">
    <property type="entry name" value="ATPase domain of HSP90 chaperone/DNA topoisomerase II/histidine kinase"/>
    <property type="match status" value="1"/>
</dbReference>
<dbReference type="OrthoDB" id="9764438at2"/>
<dbReference type="Proteomes" id="UP000198462">
    <property type="component" value="Unassembled WGS sequence"/>
</dbReference>
<sequence>MTRALAWLDGLLSKGIAARELAGERLFASFYLRQSYLNLAFLVLGWAAAGRVLWGDLPHRLGEIWTIATGLLLIGEFVRRWRDNRGQLTTATAQNLLNRAPLVFAGLGIVFGAAAFAFPYLQFADRLALAVITFAVVAATAATLGAAPRAGAAFIACAWIPFLLLQLLNAQGIGWLFVTLGTLYMVVMLISLRLNRLSFKAEIAIREEVLQARADIDTAWQTYRKSQHLWQEYSGSAEAFALFDEDCRLLLWNDEYRRLLGVGPDDLSSGTSLGEIPAHQRTTLTEFEQCRTQGRFDTAKTQTLEREGRWYRSTITPLASGHVVVSHTDVTELKANEAKLLALRDILLTERNRAEAANEAKSEFLAKISHELRTPLNAVIGFADLMAQDYDRGRHNPERHVGYARLISDSGRHLLTIVEDLLDLTRVEKGRVPLEESEVDLVELVQSVRVLVTARRTSPEAEFHEIYPDDAVLLWADKRLLKQAVMNLIENAVKFSPQRPHIELKVDAPTNGPATIIVSDNGIGIPAEMIEEVKVAFVQLEGSENRKFGGLGLGLSLVKEFVGLHGGQLSLESEPGRGTCATITLPRERRLGA</sequence>
<reference evidence="10" key="1">
    <citation type="submission" date="2017-05" db="EMBL/GenBank/DDBJ databases">
        <authorList>
            <person name="Lin X."/>
        </authorList>
    </citation>
    <scope>NUCLEOTIDE SEQUENCE [LARGE SCALE GENOMIC DNA]</scope>
    <source>
        <strain evidence="10">JLT2012</strain>
    </source>
</reference>
<evidence type="ECO:0000313" key="10">
    <source>
        <dbReference type="Proteomes" id="UP000198462"/>
    </source>
</evidence>
<dbReference type="InterPro" id="IPR036890">
    <property type="entry name" value="HATPase_C_sf"/>
</dbReference>
<dbReference type="CDD" id="cd00082">
    <property type="entry name" value="HisKA"/>
    <property type="match status" value="1"/>
</dbReference>
<accession>A0A219B555</accession>
<dbReference type="InterPro" id="IPR004358">
    <property type="entry name" value="Sig_transdc_His_kin-like_C"/>
</dbReference>
<feature type="transmembrane region" description="Helical" evidence="7">
    <location>
        <begin position="174"/>
        <end position="192"/>
    </location>
</feature>
<keyword evidence="5" id="KW-0418">Kinase</keyword>
<dbReference type="Gene3D" id="3.30.565.10">
    <property type="entry name" value="Histidine kinase-like ATPase, C-terminal domain"/>
    <property type="match status" value="1"/>
</dbReference>
<evidence type="ECO:0000313" key="9">
    <source>
        <dbReference type="EMBL" id="OWV33314.1"/>
    </source>
</evidence>
<dbReference type="SUPFAM" id="SSF47384">
    <property type="entry name" value="Homodimeric domain of signal transducing histidine kinase"/>
    <property type="match status" value="1"/>
</dbReference>
<dbReference type="Gene3D" id="3.30.450.20">
    <property type="entry name" value="PAS domain"/>
    <property type="match status" value="1"/>
</dbReference>
<keyword evidence="3" id="KW-0597">Phosphoprotein</keyword>
<proteinExistence type="predicted"/>
<dbReference type="AlphaFoldDB" id="A0A219B555"/>
<feature type="domain" description="Histidine kinase" evidence="8">
    <location>
        <begin position="367"/>
        <end position="589"/>
    </location>
</feature>
<evidence type="ECO:0000256" key="2">
    <source>
        <dbReference type="ARBA" id="ARBA00012438"/>
    </source>
</evidence>
<dbReference type="RefSeq" id="WP_088712099.1">
    <property type="nucleotide sequence ID" value="NZ_NFZT01000001.1"/>
</dbReference>
<dbReference type="PANTHER" id="PTHR43711:SF26">
    <property type="entry name" value="SENSOR HISTIDINE KINASE RCSC"/>
    <property type="match status" value="1"/>
</dbReference>
<feature type="transmembrane region" description="Helical" evidence="7">
    <location>
        <begin position="100"/>
        <end position="121"/>
    </location>
</feature>
<dbReference type="EMBL" id="NFZT01000001">
    <property type="protein sequence ID" value="OWV33314.1"/>
    <property type="molecule type" value="Genomic_DNA"/>
</dbReference>
<dbReference type="PANTHER" id="PTHR43711">
    <property type="entry name" value="TWO-COMPONENT HISTIDINE KINASE"/>
    <property type="match status" value="1"/>
</dbReference>
<evidence type="ECO:0000256" key="1">
    <source>
        <dbReference type="ARBA" id="ARBA00000085"/>
    </source>
</evidence>
<keyword evidence="6" id="KW-0902">Two-component regulatory system</keyword>
<dbReference type="GO" id="GO:0000155">
    <property type="term" value="F:phosphorelay sensor kinase activity"/>
    <property type="evidence" value="ECO:0007669"/>
    <property type="project" value="InterPro"/>
</dbReference>
<comment type="caution">
    <text evidence="9">The sequence shown here is derived from an EMBL/GenBank/DDBJ whole genome shotgun (WGS) entry which is preliminary data.</text>
</comment>